<proteinExistence type="predicted"/>
<dbReference type="AlphaFoldDB" id="A0A5M3Z9Q3"/>
<dbReference type="OrthoDB" id="6247875at2759"/>
<dbReference type="PANTHER" id="PTHR10270:SF161">
    <property type="entry name" value="SEX-DETERMINING REGION Y PROTEIN"/>
    <property type="match status" value="1"/>
</dbReference>
<dbReference type="GO" id="GO:0030154">
    <property type="term" value="P:cell differentiation"/>
    <property type="evidence" value="ECO:0007669"/>
    <property type="project" value="TreeGrafter"/>
</dbReference>
<dbReference type="GO" id="GO:0005634">
    <property type="term" value="C:nucleus"/>
    <property type="evidence" value="ECO:0007669"/>
    <property type="project" value="UniProtKB-UniRule"/>
</dbReference>
<name>A0A5M3Z9Q3_ASPTE</name>
<keyword evidence="1" id="KW-0238">DNA-binding</keyword>
<dbReference type="GO" id="GO:0000122">
    <property type="term" value="P:negative regulation of transcription by RNA polymerase II"/>
    <property type="evidence" value="ECO:0007669"/>
    <property type="project" value="TreeGrafter"/>
</dbReference>
<evidence type="ECO:0000313" key="4">
    <source>
        <dbReference type="EMBL" id="GFF19580.1"/>
    </source>
</evidence>
<feature type="compositionally biased region" description="Basic and acidic residues" evidence="3">
    <location>
        <begin position="31"/>
        <end position="40"/>
    </location>
</feature>
<dbReference type="PANTHER" id="PTHR10270">
    <property type="entry name" value="SOX TRANSCRIPTION FACTOR"/>
    <property type="match status" value="1"/>
</dbReference>
<dbReference type="CDD" id="cd01389">
    <property type="entry name" value="HMG-box_ROX1-like"/>
    <property type="match status" value="1"/>
</dbReference>
<gene>
    <name evidence="4" type="ORF">ATEIFO6365_0010035300</name>
</gene>
<dbReference type="GO" id="GO:0001228">
    <property type="term" value="F:DNA-binding transcription activator activity, RNA polymerase II-specific"/>
    <property type="evidence" value="ECO:0007669"/>
    <property type="project" value="TreeGrafter"/>
</dbReference>
<dbReference type="InterPro" id="IPR050140">
    <property type="entry name" value="SRY-related_HMG-box_TF-like"/>
</dbReference>
<dbReference type="InterPro" id="IPR009071">
    <property type="entry name" value="HMG_box_dom"/>
</dbReference>
<dbReference type="EMBL" id="BLJY01000010">
    <property type="protein sequence ID" value="GFF19580.1"/>
    <property type="molecule type" value="Genomic_DNA"/>
</dbReference>
<keyword evidence="2" id="KW-0804">Transcription</keyword>
<comment type="caution">
    <text evidence="4">The sequence shown here is derived from an EMBL/GenBank/DDBJ whole genome shotgun (WGS) entry which is preliminary data.</text>
</comment>
<keyword evidence="5" id="KW-1185">Reference proteome</keyword>
<reference evidence="4 5" key="1">
    <citation type="submission" date="2020-01" db="EMBL/GenBank/DDBJ databases">
        <title>Aspergillus terreus IFO 6365 whole genome shotgun sequence.</title>
        <authorList>
            <person name="Kanamasa S."/>
            <person name="Takahashi H."/>
        </authorList>
    </citation>
    <scope>NUCLEOTIDE SEQUENCE [LARGE SCALE GENOMIC DNA]</scope>
    <source>
        <strain evidence="4 5">IFO 6365</strain>
    </source>
</reference>
<protein>
    <submittedName>
        <fullName evidence="4">Mating type protein MAT1-2-1</fullName>
    </submittedName>
</protein>
<dbReference type="PROSITE" id="PS50118">
    <property type="entry name" value="HMG_BOX_2"/>
    <property type="match status" value="1"/>
</dbReference>
<accession>A0A5M3Z9Q3</accession>
<evidence type="ECO:0000313" key="5">
    <source>
        <dbReference type="Proteomes" id="UP000452235"/>
    </source>
</evidence>
<dbReference type="Pfam" id="PF00505">
    <property type="entry name" value="HMG_box"/>
    <property type="match status" value="1"/>
</dbReference>
<evidence type="ECO:0000256" key="3">
    <source>
        <dbReference type="SAM" id="MobiDB-lite"/>
    </source>
</evidence>
<evidence type="ECO:0000256" key="2">
    <source>
        <dbReference type="ARBA" id="ARBA00023163"/>
    </source>
</evidence>
<sequence length="139" mass="15678">MDLQAIILGKQWKSESDETKLHFRNLAEELKKKHAEDHPDYQYSPRKPSENESSPSTNGLSNVSTPAMYPDMPMGDSTITGATFGGVFASGDVGVHARNLEFDPEAFDTFLRQVQNDHHYNKNATIYQQFSYPDVSDCF</sequence>
<dbReference type="InterPro" id="IPR036910">
    <property type="entry name" value="HMG_box_dom_sf"/>
</dbReference>
<dbReference type="GO" id="GO:0000978">
    <property type="term" value="F:RNA polymerase II cis-regulatory region sequence-specific DNA binding"/>
    <property type="evidence" value="ECO:0007669"/>
    <property type="project" value="TreeGrafter"/>
</dbReference>
<dbReference type="Gene3D" id="1.10.30.10">
    <property type="entry name" value="High mobility group box domain"/>
    <property type="match status" value="1"/>
</dbReference>
<feature type="region of interest" description="Disordered" evidence="3">
    <location>
        <begin position="31"/>
        <end position="74"/>
    </location>
</feature>
<feature type="compositionally biased region" description="Polar residues" evidence="3">
    <location>
        <begin position="51"/>
        <end position="65"/>
    </location>
</feature>
<evidence type="ECO:0000256" key="1">
    <source>
        <dbReference type="ARBA" id="ARBA00023125"/>
    </source>
</evidence>
<dbReference type="SUPFAM" id="SSF47095">
    <property type="entry name" value="HMG-box"/>
    <property type="match status" value="1"/>
</dbReference>
<organism evidence="4 5">
    <name type="scientific">Aspergillus terreus</name>
    <dbReference type="NCBI Taxonomy" id="33178"/>
    <lineage>
        <taxon>Eukaryota</taxon>
        <taxon>Fungi</taxon>
        <taxon>Dikarya</taxon>
        <taxon>Ascomycota</taxon>
        <taxon>Pezizomycotina</taxon>
        <taxon>Eurotiomycetes</taxon>
        <taxon>Eurotiomycetidae</taxon>
        <taxon>Eurotiales</taxon>
        <taxon>Aspergillaceae</taxon>
        <taxon>Aspergillus</taxon>
        <taxon>Aspergillus subgen. Circumdati</taxon>
    </lineage>
</organism>
<dbReference type="Proteomes" id="UP000452235">
    <property type="component" value="Unassembled WGS sequence"/>
</dbReference>